<dbReference type="OrthoDB" id="269822at2759"/>
<dbReference type="SMART" id="SM00149">
    <property type="entry name" value="PLCYc"/>
    <property type="match status" value="1"/>
</dbReference>
<dbReference type="EMBL" id="JAAGWQ010000326">
    <property type="protein sequence ID" value="KAF5656705.1"/>
    <property type="molecule type" value="Genomic_DNA"/>
</dbReference>
<accession>A0A8H5WFN8</accession>
<proteinExistence type="predicted"/>
<dbReference type="GO" id="GO:0016042">
    <property type="term" value="P:lipid catabolic process"/>
    <property type="evidence" value="ECO:0007669"/>
    <property type="project" value="UniProtKB-KW"/>
</dbReference>
<dbReference type="PRINTS" id="PR00390">
    <property type="entry name" value="PHPHLIPASEC"/>
</dbReference>
<gene>
    <name evidence="10" type="ORF">FHETE_10863</name>
</gene>
<dbReference type="SUPFAM" id="SSF51695">
    <property type="entry name" value="PLC-like phosphodiesterases"/>
    <property type="match status" value="1"/>
</dbReference>
<dbReference type="CDD" id="cd08598">
    <property type="entry name" value="PI-PLC1c_yeast"/>
    <property type="match status" value="1"/>
</dbReference>
<feature type="region of interest" description="Disordered" evidence="8">
    <location>
        <begin position="428"/>
        <end position="458"/>
    </location>
</feature>
<dbReference type="Gene3D" id="3.20.20.190">
    <property type="entry name" value="Phosphatidylinositol (PI) phosphodiesterase"/>
    <property type="match status" value="2"/>
</dbReference>
<dbReference type="GO" id="GO:0048015">
    <property type="term" value="P:phosphatidylinositol-mediated signaling"/>
    <property type="evidence" value="ECO:0007669"/>
    <property type="project" value="TreeGrafter"/>
</dbReference>
<dbReference type="PANTHER" id="PTHR10336:SF82">
    <property type="entry name" value="PHOSPHOINOSITIDE PHOSPHOLIPASE C"/>
    <property type="match status" value="1"/>
</dbReference>
<evidence type="ECO:0000313" key="10">
    <source>
        <dbReference type="EMBL" id="KAF5656705.1"/>
    </source>
</evidence>
<evidence type="ECO:0000256" key="7">
    <source>
        <dbReference type="RuleBase" id="RU361133"/>
    </source>
</evidence>
<protein>
    <recommendedName>
        <fullName evidence="7">Phosphoinositide phospholipase C</fullName>
        <ecNumber evidence="7">3.1.4.11</ecNumber>
    </recommendedName>
</protein>
<dbReference type="PANTHER" id="PTHR10336">
    <property type="entry name" value="PHOSPHOINOSITIDE-SPECIFIC PHOSPHOLIPASE C FAMILY PROTEIN"/>
    <property type="match status" value="1"/>
</dbReference>
<evidence type="ECO:0000313" key="11">
    <source>
        <dbReference type="Proteomes" id="UP000567885"/>
    </source>
</evidence>
<keyword evidence="11" id="KW-1185">Reference proteome</keyword>
<name>A0A8H5WFN8_FUSHE</name>
<evidence type="ECO:0000256" key="6">
    <source>
        <dbReference type="ARBA" id="ARBA00059664"/>
    </source>
</evidence>
<dbReference type="AlphaFoldDB" id="A0A8H5WFN8"/>
<dbReference type="InterPro" id="IPR001711">
    <property type="entry name" value="PLipase_C_Pinositol-sp_Y"/>
</dbReference>
<keyword evidence="2 7" id="KW-0378">Hydrolase</keyword>
<evidence type="ECO:0000256" key="1">
    <source>
        <dbReference type="ARBA" id="ARBA00001195"/>
    </source>
</evidence>
<keyword evidence="3 7" id="KW-0442">Lipid degradation</keyword>
<evidence type="ECO:0000256" key="5">
    <source>
        <dbReference type="ARBA" id="ARBA00023224"/>
    </source>
</evidence>
<keyword evidence="4 7" id="KW-0443">Lipid metabolism</keyword>
<feature type="region of interest" description="Disordered" evidence="8">
    <location>
        <begin position="50"/>
        <end position="85"/>
    </location>
</feature>
<sequence length="751" mass="84186">MSLFCGLVRRRSAKDDKPRRTRTMSIFGNSNVQAINALKSMVRFTTAASPAPMHGWEQPTTQKSPPTDECSSQNSTQQAPIPDIDIPDIHITTQMHEALDRTYDDLRGPESKLTRAKFAEFLRTVQGESESAVNELSREYYTLGDFKYTWVTDFSWDAMEPLPEKDLSKPLTNYFISSSHNTYLVGNQLASLSRSSPEAYRTVLLRGCRCIEIDVWNGDTIIPTTSDKSMKIDHKRGLSGESFPNVATTVIEKVEEYLSEKAANRARSTSFGSRNSSPRSSLNHIQLETQESGDRLDVAKPPIPRLRSTYPKDEPIVTHGWTLTAPCGFREVCRVVGESAFVDNDLPIIVSLEVHADEDQQEVMVKIMKEEWGEMLVDKAFDDTGPRLQLPKLGELRKRILVKVKKAPAKIVVPPSTMDLPAVYANDEDASGSEDERPSQCTGPSLSSTNSTFSSQAKASNSKVNICENLGKLAVYTRSQHYKGLATKEAKIPAHIFSISENRILELHQKQHREMFTHNKGFFMRAFPAGRRFDSSNPDPSLFWRGGVQMVAMNWQYLDEGMMLNEGMFADEKGWVLKPEGYQSSNKSAETQSEATPGRTMNLKITVFAGQHIPVQTGDLPDAGRSASTLRPLIKAELHVDKPTDNERNGHTQEHKYKDKTDTGKTDHPDFGPHGSSLQFLNIPKVVEELSFIRFKVEDDSSKLGSTPLLAWACIRLDRLRPGYRFIRLMDCKPRAIPGGKLLVKIEKTLV</sequence>
<dbReference type="GO" id="GO:0051209">
    <property type="term" value="P:release of sequestered calcium ion into cytosol"/>
    <property type="evidence" value="ECO:0007669"/>
    <property type="project" value="TreeGrafter"/>
</dbReference>
<dbReference type="PROSITE" id="PS50007">
    <property type="entry name" value="PIPLC_X_DOMAIN"/>
    <property type="match status" value="1"/>
</dbReference>
<evidence type="ECO:0000256" key="2">
    <source>
        <dbReference type="ARBA" id="ARBA00022801"/>
    </source>
</evidence>
<feature type="compositionally biased region" description="Low complexity" evidence="8">
    <location>
        <begin position="76"/>
        <end position="85"/>
    </location>
</feature>
<dbReference type="InterPro" id="IPR035892">
    <property type="entry name" value="C2_domain_sf"/>
</dbReference>
<dbReference type="InterPro" id="IPR000909">
    <property type="entry name" value="PLipase_C_PInositol-sp_X_dom"/>
</dbReference>
<dbReference type="SMART" id="SM00148">
    <property type="entry name" value="PLCXc"/>
    <property type="match status" value="1"/>
</dbReference>
<comment type="function">
    <text evidence="6">The production of the second messenger molecules diacylglycerol (DAG) and inositol 1,4,5-trisphosphate (IP3) is mediated by activated phosphatidylinositol-specific phospholipase C enzymes.</text>
</comment>
<dbReference type="Pfam" id="PF00387">
    <property type="entry name" value="PI-PLC-Y"/>
    <property type="match status" value="1"/>
</dbReference>
<feature type="compositionally biased region" description="Polar residues" evidence="8">
    <location>
        <begin position="58"/>
        <end position="75"/>
    </location>
</feature>
<evidence type="ECO:0000256" key="8">
    <source>
        <dbReference type="SAM" id="MobiDB-lite"/>
    </source>
</evidence>
<dbReference type="CDD" id="cd00275">
    <property type="entry name" value="C2_PLC_like"/>
    <property type="match status" value="1"/>
</dbReference>
<dbReference type="Proteomes" id="UP000567885">
    <property type="component" value="Unassembled WGS sequence"/>
</dbReference>
<evidence type="ECO:0000256" key="4">
    <source>
        <dbReference type="ARBA" id="ARBA00023098"/>
    </source>
</evidence>
<dbReference type="Pfam" id="PF00388">
    <property type="entry name" value="PI-PLC-X"/>
    <property type="match status" value="2"/>
</dbReference>
<dbReference type="Gene3D" id="2.60.40.150">
    <property type="entry name" value="C2 domain"/>
    <property type="match status" value="1"/>
</dbReference>
<feature type="region of interest" description="Disordered" evidence="8">
    <location>
        <begin position="639"/>
        <end position="674"/>
    </location>
</feature>
<comment type="caution">
    <text evidence="10">The sequence shown here is derived from an EMBL/GenBank/DDBJ whole genome shotgun (WGS) entry which is preliminary data.</text>
</comment>
<feature type="compositionally biased region" description="Basic and acidic residues" evidence="8">
    <location>
        <begin position="639"/>
        <end position="671"/>
    </location>
</feature>
<dbReference type="GO" id="GO:0004435">
    <property type="term" value="F:phosphatidylinositol-4,5-bisphosphate phospholipase C activity"/>
    <property type="evidence" value="ECO:0007669"/>
    <property type="project" value="UniProtKB-EC"/>
</dbReference>
<keyword evidence="5" id="KW-0807">Transducer</keyword>
<dbReference type="SUPFAM" id="SSF49562">
    <property type="entry name" value="C2 domain (Calcium/lipid-binding domain, CaLB)"/>
    <property type="match status" value="1"/>
</dbReference>
<dbReference type="InterPro" id="IPR001192">
    <property type="entry name" value="PI-PLC_fam"/>
</dbReference>
<evidence type="ECO:0000256" key="3">
    <source>
        <dbReference type="ARBA" id="ARBA00022963"/>
    </source>
</evidence>
<dbReference type="FunFam" id="3.20.20.190:FF:000039">
    <property type="entry name" value="Phosphoinositide phospholipase C"/>
    <property type="match status" value="1"/>
</dbReference>
<organism evidence="10 11">
    <name type="scientific">Fusarium heterosporum</name>
    <dbReference type="NCBI Taxonomy" id="42747"/>
    <lineage>
        <taxon>Eukaryota</taxon>
        <taxon>Fungi</taxon>
        <taxon>Dikarya</taxon>
        <taxon>Ascomycota</taxon>
        <taxon>Pezizomycotina</taxon>
        <taxon>Sordariomycetes</taxon>
        <taxon>Hypocreomycetidae</taxon>
        <taxon>Hypocreales</taxon>
        <taxon>Nectriaceae</taxon>
        <taxon>Fusarium</taxon>
        <taxon>Fusarium heterosporum species complex</taxon>
    </lineage>
</organism>
<comment type="catalytic activity">
    <reaction evidence="1 7">
        <text>a 1,2-diacyl-sn-glycero-3-phospho-(1D-myo-inositol-4,5-bisphosphate) + H2O = 1D-myo-inositol 1,4,5-trisphosphate + a 1,2-diacyl-sn-glycerol + H(+)</text>
        <dbReference type="Rhea" id="RHEA:33179"/>
        <dbReference type="ChEBI" id="CHEBI:15377"/>
        <dbReference type="ChEBI" id="CHEBI:15378"/>
        <dbReference type="ChEBI" id="CHEBI:17815"/>
        <dbReference type="ChEBI" id="CHEBI:58456"/>
        <dbReference type="ChEBI" id="CHEBI:203600"/>
        <dbReference type="EC" id="3.1.4.11"/>
    </reaction>
</comment>
<dbReference type="EC" id="3.1.4.11" evidence="7"/>
<feature type="compositionally biased region" description="Low complexity" evidence="8">
    <location>
        <begin position="445"/>
        <end position="455"/>
    </location>
</feature>
<feature type="domain" description="PI-PLC Y-box" evidence="9">
    <location>
        <begin position="470"/>
        <end position="580"/>
    </location>
</feature>
<feature type="region of interest" description="Disordered" evidence="8">
    <location>
        <begin position="290"/>
        <end position="311"/>
    </location>
</feature>
<dbReference type="InterPro" id="IPR017946">
    <property type="entry name" value="PLC-like_Pdiesterase_TIM-brl"/>
</dbReference>
<reference evidence="10 11" key="1">
    <citation type="submission" date="2020-05" db="EMBL/GenBank/DDBJ databases">
        <title>Identification and distribution of gene clusters putatively required for synthesis of sphingolipid metabolism inhibitors in phylogenetically diverse species of the filamentous fungus Fusarium.</title>
        <authorList>
            <person name="Kim H.-S."/>
            <person name="Busman M."/>
            <person name="Brown D.W."/>
            <person name="Divon H."/>
            <person name="Uhlig S."/>
            <person name="Proctor R.H."/>
        </authorList>
    </citation>
    <scope>NUCLEOTIDE SEQUENCE [LARGE SCALE GENOMIC DNA]</scope>
    <source>
        <strain evidence="10 11">NRRL 20693</strain>
    </source>
</reference>
<evidence type="ECO:0000259" key="9">
    <source>
        <dbReference type="PROSITE" id="PS50008"/>
    </source>
</evidence>
<dbReference type="PROSITE" id="PS50008">
    <property type="entry name" value="PIPLC_Y_DOMAIN"/>
    <property type="match status" value="1"/>
</dbReference>